<reference evidence="1 2" key="1">
    <citation type="submission" date="2019-03" db="EMBL/GenBank/DDBJ databases">
        <title>Cohnella endophytica sp. nov., a novel endophytic bacterium isolated from bark of Sonneratia apetala.</title>
        <authorList>
            <person name="Tuo L."/>
        </authorList>
    </citation>
    <scope>NUCLEOTIDE SEQUENCE [LARGE SCALE GENOMIC DNA]</scope>
    <source>
        <strain evidence="1 2">CCTCC AB 208254</strain>
    </source>
</reference>
<name>A0A4Y8LPI8_9BACL</name>
<comment type="caution">
    <text evidence="1">The sequence shown here is derived from an EMBL/GenBank/DDBJ whole genome shotgun (WGS) entry which is preliminary data.</text>
</comment>
<dbReference type="EMBL" id="SOMN01000067">
    <property type="protein sequence ID" value="TFE19390.1"/>
    <property type="molecule type" value="Genomic_DNA"/>
</dbReference>
<dbReference type="Proteomes" id="UP000297900">
    <property type="component" value="Unassembled WGS sequence"/>
</dbReference>
<dbReference type="OrthoDB" id="9808061at2"/>
<protein>
    <submittedName>
        <fullName evidence="1">Helix-turn-helix domain-containing protein</fullName>
    </submittedName>
</protein>
<dbReference type="RefSeq" id="WP_135154646.1">
    <property type="nucleotide sequence ID" value="NZ_SOMN01000067.1"/>
</dbReference>
<sequence>MTKEDVRKKWEARVTAYRSSGEKATKWCKANQVDRRQLYTWMRRIDGAAASISVVPETTWLNVKVAPEAETRSANLNVKLGSAVIEVHPGFNPVLLRDVVQALQALC</sequence>
<keyword evidence="2" id="KW-1185">Reference proteome</keyword>
<organism evidence="1 2">
    <name type="scientific">Cohnella luojiensis</name>
    <dbReference type="NCBI Taxonomy" id="652876"/>
    <lineage>
        <taxon>Bacteria</taxon>
        <taxon>Bacillati</taxon>
        <taxon>Bacillota</taxon>
        <taxon>Bacilli</taxon>
        <taxon>Bacillales</taxon>
        <taxon>Paenibacillaceae</taxon>
        <taxon>Cohnella</taxon>
    </lineage>
</organism>
<evidence type="ECO:0000313" key="1">
    <source>
        <dbReference type="EMBL" id="TFE19390.1"/>
    </source>
</evidence>
<dbReference type="AlphaFoldDB" id="A0A4Y8LPI8"/>
<proteinExistence type="predicted"/>
<accession>A0A4Y8LPI8</accession>
<gene>
    <name evidence="1" type="ORF">E2980_23400</name>
</gene>
<evidence type="ECO:0000313" key="2">
    <source>
        <dbReference type="Proteomes" id="UP000297900"/>
    </source>
</evidence>
<dbReference type="NCBIfam" id="NF047593">
    <property type="entry name" value="IS66_ISAeme5_TnpA"/>
    <property type="match status" value="1"/>
</dbReference>